<dbReference type="AlphaFoldDB" id="A0A1Y6D580"/>
<dbReference type="Proteomes" id="UP000192923">
    <property type="component" value="Unassembled WGS sequence"/>
</dbReference>
<protein>
    <recommendedName>
        <fullName evidence="4">DUF2721 domain-containing protein</fullName>
    </recommendedName>
</protein>
<evidence type="ECO:0000256" key="1">
    <source>
        <dbReference type="SAM" id="Phobius"/>
    </source>
</evidence>
<name>A0A1Y6D580_9GAMM</name>
<reference evidence="2 3" key="1">
    <citation type="submission" date="2016-12" db="EMBL/GenBank/DDBJ databases">
        <authorList>
            <person name="Song W.-J."/>
            <person name="Kurnit D.M."/>
        </authorList>
    </citation>
    <scope>NUCLEOTIDE SEQUENCE [LARGE SCALE GENOMIC DNA]</scope>
    <source>
        <strain evidence="2 3">175</strain>
    </source>
</reference>
<dbReference type="RefSeq" id="WP_176225418.1">
    <property type="nucleotide sequence ID" value="NZ_FXAM01000004.1"/>
</dbReference>
<keyword evidence="1" id="KW-1133">Transmembrane helix</keyword>
<dbReference type="STRING" id="1760988.SAMN02949497_0022"/>
<gene>
    <name evidence="2" type="ORF">SAMN02949497_0022</name>
</gene>
<evidence type="ECO:0008006" key="4">
    <source>
        <dbReference type="Google" id="ProtNLM"/>
    </source>
</evidence>
<dbReference type="Pfam" id="PF11026">
    <property type="entry name" value="DUF2721"/>
    <property type="match status" value="1"/>
</dbReference>
<dbReference type="EMBL" id="FXAM01000004">
    <property type="protein sequence ID" value="SMF97766.1"/>
    <property type="molecule type" value="Genomic_DNA"/>
</dbReference>
<feature type="transmembrane region" description="Helical" evidence="1">
    <location>
        <begin position="77"/>
        <end position="100"/>
    </location>
</feature>
<dbReference type="InterPro" id="IPR021279">
    <property type="entry name" value="DUF2721"/>
</dbReference>
<feature type="transmembrane region" description="Helical" evidence="1">
    <location>
        <begin position="106"/>
        <end position="127"/>
    </location>
</feature>
<keyword evidence="1" id="KW-0472">Membrane</keyword>
<organism evidence="2 3">
    <name type="scientific">Methylomagnum ishizawai</name>
    <dbReference type="NCBI Taxonomy" id="1760988"/>
    <lineage>
        <taxon>Bacteria</taxon>
        <taxon>Pseudomonadati</taxon>
        <taxon>Pseudomonadota</taxon>
        <taxon>Gammaproteobacteria</taxon>
        <taxon>Methylococcales</taxon>
        <taxon>Methylococcaceae</taxon>
        <taxon>Methylomagnum</taxon>
    </lineage>
</organism>
<keyword evidence="3" id="KW-1185">Reference proteome</keyword>
<sequence>MTQTELFQAFVAPAIFISATGLLVLSINARLMGIVNRLRAFHKDKHLAALAGKKQEVLVLQAQIESIQHRAGRIKNAFFYTLLGGIGTMVTCLLLGLALYVPAAQVVAVLMFVLSVLSLLVGMLFYISEVAIGLSSEKEEEQLYELIDAIAGRTEEEGR</sequence>
<feature type="transmembrane region" description="Helical" evidence="1">
    <location>
        <begin position="6"/>
        <end position="29"/>
    </location>
</feature>
<evidence type="ECO:0000313" key="3">
    <source>
        <dbReference type="Proteomes" id="UP000192923"/>
    </source>
</evidence>
<keyword evidence="1" id="KW-0812">Transmembrane</keyword>
<accession>A0A1Y6D580</accession>
<proteinExistence type="predicted"/>
<evidence type="ECO:0000313" key="2">
    <source>
        <dbReference type="EMBL" id="SMF97766.1"/>
    </source>
</evidence>